<dbReference type="InterPro" id="IPR002376">
    <property type="entry name" value="Formyl_transf_N"/>
</dbReference>
<dbReference type="CDD" id="cd08650">
    <property type="entry name" value="FMT_core_HypX_N"/>
    <property type="match status" value="1"/>
</dbReference>
<evidence type="ECO:0000313" key="4">
    <source>
        <dbReference type="Proteomes" id="UP000199648"/>
    </source>
</evidence>
<dbReference type="CDD" id="cd08701">
    <property type="entry name" value="FMT_C_HypX"/>
    <property type="match status" value="1"/>
</dbReference>
<dbReference type="PANTHER" id="PTHR43388:SF1">
    <property type="entry name" value="HYDROGENASE MATURATION FACTOR HOXX"/>
    <property type="match status" value="1"/>
</dbReference>
<proteinExistence type="predicted"/>
<accession>A0A1G5QHD5</accession>
<organism evidence="3 4">
    <name type="scientific">Thiohalomonas denitrificans</name>
    <dbReference type="NCBI Taxonomy" id="415747"/>
    <lineage>
        <taxon>Bacteria</taxon>
        <taxon>Pseudomonadati</taxon>
        <taxon>Pseudomonadota</taxon>
        <taxon>Gammaproteobacteria</taxon>
        <taxon>Thiohalomonadales</taxon>
        <taxon>Thiohalomonadaceae</taxon>
        <taxon>Thiohalomonas</taxon>
    </lineage>
</organism>
<dbReference type="STRING" id="415747.SAMN03097708_02075"/>
<dbReference type="InterPro" id="IPR036477">
    <property type="entry name" value="Formyl_transf_N_sf"/>
</dbReference>
<dbReference type="SUPFAM" id="SSF53328">
    <property type="entry name" value="Formyltransferase"/>
    <property type="match status" value="1"/>
</dbReference>
<sequence>MRILFLTHSFNSLSQRLYVELSRDGHDISIEFDINDAVTREAVALWRPDLIIAPFLKRAIPEDVWRAHTCFIVHPGPRGDRGPAALDWAVLNGESTWGVTVLQAEAEMDAGPVWASVEFPMREARKSSLYRNEVTDAAVSAVRRALGRFAAGDFTPEPPSGGGRWRPACRQADRGIDWLCDDTATVLRKIRSADGQPGIRDRIGGVPCYLYDARREPALSGPPGELLACRHGAICRATIDGAVWIGHLRPAGEGPDFKQPAASVLDETARTLPDPGGDAAGAEAIRYEEANGIGYLHFDFYNGAMGVAECERLLDAYRSACERDTRLLVLMGGPDFWSNGLDLNQIEAAESPADESWRNIEAINELAWAIITTEDRLTVSALQGNAAAGGVFLALAADQVLARSGVVLNPHYKSMGNLFGSEYWTYLLPRRVGEARAAELTQNRLPIGAPEALSLGLIDAHFGEDGVDFSAQVQTRSEALAASPAYGEMLEGKRRRRAADEAQKPLAAYRAEELKRMQLNFYGFDPSYHVARYHFVFKVPHSRTPFFLARHRIGGMGVPE</sequence>
<dbReference type="CDD" id="cd06558">
    <property type="entry name" value="crotonase-like"/>
    <property type="match status" value="1"/>
</dbReference>
<dbReference type="RefSeq" id="WP_092996442.1">
    <property type="nucleotide sequence ID" value="NZ_FMWD01000006.1"/>
</dbReference>
<dbReference type="Gene3D" id="3.40.50.12230">
    <property type="match status" value="1"/>
</dbReference>
<dbReference type="PIRSF" id="PIRSF006787">
    <property type="entry name" value="Hydrgn_mat_HoxX"/>
    <property type="match status" value="1"/>
</dbReference>
<evidence type="ECO:0000313" key="3">
    <source>
        <dbReference type="EMBL" id="SCZ61038.1"/>
    </source>
</evidence>
<dbReference type="GO" id="GO:0003824">
    <property type="term" value="F:catalytic activity"/>
    <property type="evidence" value="ECO:0007669"/>
    <property type="project" value="InterPro"/>
</dbReference>
<dbReference type="Gene3D" id="3.90.226.10">
    <property type="entry name" value="2-enoyl-CoA Hydratase, Chain A, domain 1"/>
    <property type="match status" value="1"/>
</dbReference>
<dbReference type="AlphaFoldDB" id="A0A1G5QHD5"/>
<dbReference type="InterPro" id="IPR009188">
    <property type="entry name" value="NiFe-hyd_mat_HypX/HoxX"/>
</dbReference>
<name>A0A1G5QHD5_9GAMM</name>
<evidence type="ECO:0000259" key="1">
    <source>
        <dbReference type="Pfam" id="PF00551"/>
    </source>
</evidence>
<dbReference type="Pfam" id="PF02911">
    <property type="entry name" value="Formyl_trans_C"/>
    <property type="match status" value="1"/>
</dbReference>
<dbReference type="InterPro" id="IPR001753">
    <property type="entry name" value="Enoyl-CoA_hydra/iso"/>
</dbReference>
<dbReference type="Pfam" id="PF00551">
    <property type="entry name" value="Formyl_trans_N"/>
    <property type="match status" value="1"/>
</dbReference>
<feature type="domain" description="Formyl transferase N-terminal" evidence="1">
    <location>
        <begin position="40"/>
        <end position="145"/>
    </location>
</feature>
<dbReference type="EMBL" id="FMWD01000006">
    <property type="protein sequence ID" value="SCZ61038.1"/>
    <property type="molecule type" value="Genomic_DNA"/>
</dbReference>
<evidence type="ECO:0000259" key="2">
    <source>
        <dbReference type="Pfam" id="PF02911"/>
    </source>
</evidence>
<dbReference type="Proteomes" id="UP000199648">
    <property type="component" value="Unassembled WGS sequence"/>
</dbReference>
<protein>
    <submittedName>
        <fullName evidence="3">Putative two-component system protein, hydrogenase maturation factor HypX/HoxX</fullName>
    </submittedName>
</protein>
<gene>
    <name evidence="3" type="ORF">SAMN03097708_02075</name>
</gene>
<dbReference type="SUPFAM" id="SSF50486">
    <property type="entry name" value="FMT C-terminal domain-like"/>
    <property type="match status" value="1"/>
</dbReference>
<dbReference type="Pfam" id="PF00378">
    <property type="entry name" value="ECH_1"/>
    <property type="match status" value="1"/>
</dbReference>
<dbReference type="InterPro" id="IPR005793">
    <property type="entry name" value="Formyl_trans_C"/>
</dbReference>
<dbReference type="InterPro" id="IPR029045">
    <property type="entry name" value="ClpP/crotonase-like_dom_sf"/>
</dbReference>
<dbReference type="SUPFAM" id="SSF52096">
    <property type="entry name" value="ClpP/crotonase"/>
    <property type="match status" value="1"/>
</dbReference>
<dbReference type="PANTHER" id="PTHR43388">
    <property type="entry name" value="HYDROGENASE MATURATION FACTOR HOXX"/>
    <property type="match status" value="1"/>
</dbReference>
<reference evidence="3 4" key="1">
    <citation type="submission" date="2016-10" db="EMBL/GenBank/DDBJ databases">
        <authorList>
            <person name="de Groot N.N."/>
        </authorList>
    </citation>
    <scope>NUCLEOTIDE SEQUENCE [LARGE SCALE GENOMIC DNA]</scope>
    <source>
        <strain evidence="3 4">HLD2</strain>
    </source>
</reference>
<feature type="domain" description="Formyl transferase C-terminal" evidence="2">
    <location>
        <begin position="171"/>
        <end position="252"/>
    </location>
</feature>
<keyword evidence="4" id="KW-1185">Reference proteome</keyword>
<dbReference type="OrthoDB" id="580992at2"/>
<dbReference type="InterPro" id="IPR011034">
    <property type="entry name" value="Formyl_transferase-like_C_sf"/>
</dbReference>
<dbReference type="InterPro" id="IPR047180">
    <property type="entry name" value="HoxX-like"/>
</dbReference>